<accession>A0AAN6G5J3</accession>
<protein>
    <submittedName>
        <fullName evidence="1">Uncharacterized protein</fullName>
    </submittedName>
</protein>
<name>A0AAN6G5J3_9BASI</name>
<dbReference type="EMBL" id="JAPDMQ010000573">
    <property type="protein sequence ID" value="KAK0522612.1"/>
    <property type="molecule type" value="Genomic_DNA"/>
</dbReference>
<dbReference type="Proteomes" id="UP001176521">
    <property type="component" value="Unassembled WGS sequence"/>
</dbReference>
<sequence length="288" mass="32299">MWVINTITRRKDAYASRKRKNKKLVAQAKSRLASISAYKSWIDTDDRAEPDLSDPAIRRLHDLLGPLLRRHGRPLVGASDGARLALPRLRRFLGLYLAILHLIATTPELAVKARPLALPLARTFVPRHQLFDAAALMSLHDMSEGRPFSSATADGERRDCRWTLNASILTDGYAISVYKCRTDFKQDDSKAGKKAERKRRYARTRRAEAAKKAAARRGDIGPSFHELGKLADEDVIAAEGRSVFVDVGKHNLLFCVSERSVKHDFGYGSFRYTVGSRHRGLGIKMHAL</sequence>
<evidence type="ECO:0000313" key="2">
    <source>
        <dbReference type="Proteomes" id="UP001176521"/>
    </source>
</evidence>
<evidence type="ECO:0000313" key="1">
    <source>
        <dbReference type="EMBL" id="KAK0522612.1"/>
    </source>
</evidence>
<reference evidence="1" key="1">
    <citation type="journal article" date="2023" name="PhytoFront">
        <title>Draft Genome Resources of Seven Strains of Tilletia horrida, Causal Agent of Kernel Smut of Rice.</title>
        <authorList>
            <person name="Khanal S."/>
            <person name="Antony Babu S."/>
            <person name="Zhou X.G."/>
        </authorList>
    </citation>
    <scope>NUCLEOTIDE SEQUENCE</scope>
    <source>
        <strain evidence="1">TX3</strain>
    </source>
</reference>
<proteinExistence type="predicted"/>
<organism evidence="1 2">
    <name type="scientific">Tilletia horrida</name>
    <dbReference type="NCBI Taxonomy" id="155126"/>
    <lineage>
        <taxon>Eukaryota</taxon>
        <taxon>Fungi</taxon>
        <taxon>Dikarya</taxon>
        <taxon>Basidiomycota</taxon>
        <taxon>Ustilaginomycotina</taxon>
        <taxon>Exobasidiomycetes</taxon>
        <taxon>Tilletiales</taxon>
        <taxon>Tilletiaceae</taxon>
        <taxon>Tilletia</taxon>
    </lineage>
</organism>
<dbReference type="AlphaFoldDB" id="A0AAN6G5J3"/>
<comment type="caution">
    <text evidence="1">The sequence shown here is derived from an EMBL/GenBank/DDBJ whole genome shotgun (WGS) entry which is preliminary data.</text>
</comment>
<gene>
    <name evidence="1" type="ORF">OC842_006409</name>
</gene>
<keyword evidence="2" id="KW-1185">Reference proteome</keyword>